<proteinExistence type="inferred from homology"/>
<evidence type="ECO:0000256" key="8">
    <source>
        <dbReference type="ARBA" id="ARBA00022692"/>
    </source>
</evidence>
<feature type="transmembrane region" description="Helical" evidence="15">
    <location>
        <begin position="398"/>
        <end position="420"/>
    </location>
</feature>
<evidence type="ECO:0000256" key="12">
    <source>
        <dbReference type="ARBA" id="ARBA00032069"/>
    </source>
</evidence>
<feature type="transmembrane region" description="Helical" evidence="15">
    <location>
        <begin position="344"/>
        <end position="362"/>
    </location>
</feature>
<keyword evidence="7" id="KW-0808">Transferase</keyword>
<dbReference type="PANTHER" id="PTHR12989:SF10">
    <property type="entry name" value="DOL-P-GLC:GLC(2)MAN(9)GLCNAC(2)-PP-DOL ALPHA-1,2-GLUCOSYLTRANSFERASE-RELATED"/>
    <property type="match status" value="1"/>
</dbReference>
<feature type="transmembrane region" description="Helical" evidence="15">
    <location>
        <begin position="95"/>
        <end position="115"/>
    </location>
</feature>
<organism evidence="16 17">
    <name type="scientific">Neodothiora populina</name>
    <dbReference type="NCBI Taxonomy" id="2781224"/>
    <lineage>
        <taxon>Eukaryota</taxon>
        <taxon>Fungi</taxon>
        <taxon>Dikarya</taxon>
        <taxon>Ascomycota</taxon>
        <taxon>Pezizomycotina</taxon>
        <taxon>Dothideomycetes</taxon>
        <taxon>Dothideomycetidae</taxon>
        <taxon>Dothideales</taxon>
        <taxon>Dothioraceae</taxon>
        <taxon>Neodothiora</taxon>
    </lineage>
</organism>
<comment type="similarity">
    <text evidence="3">Belongs to the ALG10 glucosyltransferase family.</text>
</comment>
<evidence type="ECO:0000256" key="14">
    <source>
        <dbReference type="ARBA" id="ARBA00048064"/>
    </source>
</evidence>
<dbReference type="GeneID" id="95976237"/>
<evidence type="ECO:0000256" key="6">
    <source>
        <dbReference type="ARBA" id="ARBA00022676"/>
    </source>
</evidence>
<dbReference type="InterPro" id="IPR016900">
    <property type="entry name" value="Alg10"/>
</dbReference>
<comment type="pathway">
    <text evidence="2">Protein modification; protein glycosylation.</text>
</comment>
<gene>
    <name evidence="16" type="ORF">AAFC00_002535</name>
</gene>
<evidence type="ECO:0000313" key="17">
    <source>
        <dbReference type="Proteomes" id="UP001562354"/>
    </source>
</evidence>
<dbReference type="EC" id="2.4.1.256" evidence="4"/>
<evidence type="ECO:0000256" key="9">
    <source>
        <dbReference type="ARBA" id="ARBA00022824"/>
    </source>
</evidence>
<dbReference type="RefSeq" id="XP_069198376.1">
    <property type="nucleotide sequence ID" value="XM_069341867.1"/>
</dbReference>
<feature type="transmembrane region" description="Helical" evidence="15">
    <location>
        <begin position="506"/>
        <end position="527"/>
    </location>
</feature>
<dbReference type="EMBL" id="JBFMKM010000012">
    <property type="protein sequence ID" value="KAL1302100.1"/>
    <property type="molecule type" value="Genomic_DNA"/>
</dbReference>
<sequence>MGTNRPMAGTLYSEHSNRVPAVLAILSLPLVVGYWLSSITEKVANPYLDEFFHVVQAQTYCAGRLREWDPKITTPPGLYLLSYLVHQASGSCGILALRSLNAVLLLFIFIIVLYMSSPSRSRVITSRQASRNTSLLSSIGEVDPQQIHTALNMCLFPPLFFFSGLYYTDVASTLFVLLFFKHFFDIHARGTPTILQAVCSVLLGLIALSFRQTNIFWVAVFPAGLVAISGMGEKRNPSRSSITRSFSVTDATRDVISKTWAEGILYDPQVGGAWIDDYLMNIVSILVLGVRTLTARDKTLRLIRLLLPYLTLLALFGAFVLWNGGVVLGDKSNHIATLHLPQMLYIWPYITFFSIPLTYPFILQGGVAILGMIPVVMVFEPLLIYSRHKILPRPVVTLAIVGLAMLAVHYNTIVHPFTLADNRHYTFYVFRILMRHPIIRYLAAPVYLVTAWAAIQALGASAKFFFTDEDRTRNMDEPGSVNRKVTSLPSRQAVLLNDAAFGEGCTVSFVLIWLLTSALALVTAPLVEPRYFIIPWVMWRLRVPEAHPSGFELGPPRLTVAGPKTKAKAAVENRGFFARVLYLEHDHRLWLETIWFLVVNAVTCWVFLNKGFTWPQEPGNVQRFMW</sequence>
<evidence type="ECO:0000256" key="13">
    <source>
        <dbReference type="ARBA" id="ARBA00044727"/>
    </source>
</evidence>
<feature type="transmembrane region" description="Helical" evidence="15">
    <location>
        <begin position="367"/>
        <end position="386"/>
    </location>
</feature>
<evidence type="ECO:0000256" key="15">
    <source>
        <dbReference type="SAM" id="Phobius"/>
    </source>
</evidence>
<feature type="transmembrane region" description="Helical" evidence="15">
    <location>
        <begin position="589"/>
        <end position="608"/>
    </location>
</feature>
<dbReference type="Pfam" id="PF04922">
    <property type="entry name" value="DIE2_ALG10"/>
    <property type="match status" value="1"/>
</dbReference>
<dbReference type="PANTHER" id="PTHR12989">
    <property type="entry name" value="ALPHA-1,2-GLUCOSYLTRANSFERASE ALG10"/>
    <property type="match status" value="1"/>
</dbReference>
<feature type="transmembrane region" description="Helical" evidence="15">
    <location>
        <begin position="215"/>
        <end position="232"/>
    </location>
</feature>
<comment type="function">
    <text evidence="13">Dol-P-Glc:Glc(2)Man(9)GlcNAc(2)-PP-Dol alpha-1,2-glucosyltransferase that operates in the biosynthetic pathway of dolichol-linked oligosaccharides, the glycan precursors employed in protein asparagine (N)-glycosylation. The assembly of dolichol-linked oligosaccharides begins on the cytosolic side of the endoplasmic reticulum membrane and finishes in its lumen. The sequential addition of sugars to dolichol pyrophosphate produces dolichol-linked oligosaccharides containing fourteen sugars, including two GlcNAcs, nine mannoses and three glucoses. Once assembled, the oligosaccharide is transferred from the lipid to nascent proteins by oligosaccharyltransferases. In the lumen of the endoplasmic reticulum, adds the third and last glucose residue from dolichyl phosphate glucose (Dol-P-Glc) onto the lipid-linked oligosaccharide intermediate Glc(2)Man(9)GlcNAc(2)-PP-Dol to produce Glc(3)Man(9)GlcNAc(2)-PP-Dol.</text>
</comment>
<comment type="caution">
    <text evidence="16">The sequence shown here is derived from an EMBL/GenBank/DDBJ whole genome shotgun (WGS) entry which is preliminary data.</text>
</comment>
<evidence type="ECO:0000256" key="3">
    <source>
        <dbReference type="ARBA" id="ARBA00010600"/>
    </source>
</evidence>
<evidence type="ECO:0000256" key="2">
    <source>
        <dbReference type="ARBA" id="ARBA00004922"/>
    </source>
</evidence>
<feature type="transmembrane region" description="Helical" evidence="15">
    <location>
        <begin position="159"/>
        <end position="180"/>
    </location>
</feature>
<comment type="subcellular location">
    <subcellularLocation>
        <location evidence="1">Endoplasmic reticulum membrane</location>
        <topology evidence="1">Multi-pass membrane protein</topology>
    </subcellularLocation>
</comment>
<evidence type="ECO:0000256" key="10">
    <source>
        <dbReference type="ARBA" id="ARBA00022989"/>
    </source>
</evidence>
<keyword evidence="11 15" id="KW-0472">Membrane</keyword>
<protein>
    <recommendedName>
        <fullName evidence="5">Dol-P-Glc:Glc(2)Man(9)GlcNAc(2)-PP-Dol alpha-1,2-glucosyltransferase</fullName>
        <ecNumber evidence="4">2.4.1.256</ecNumber>
    </recommendedName>
    <alternativeName>
        <fullName evidence="12">Asparagine-linked glycosylation protein 10</fullName>
    </alternativeName>
</protein>
<accession>A0ABR3P7E6</accession>
<evidence type="ECO:0000256" key="7">
    <source>
        <dbReference type="ARBA" id="ARBA00022679"/>
    </source>
</evidence>
<keyword evidence="8 15" id="KW-0812">Transmembrane</keyword>
<dbReference type="Proteomes" id="UP001562354">
    <property type="component" value="Unassembled WGS sequence"/>
</dbReference>
<comment type="catalytic activity">
    <reaction evidence="14">
        <text>an alpha-D-Glc-(1-&gt;3)-alpha-D-Glc-(1-&gt;3)-alpha-D-Man-(1-&gt;2)-alpha-D-Man-(1-&gt;2)-alpha-D-Man-(1-&gt;3)-[alpha-D-Man-(1-&gt;2)-alpha-D-Man-(1-&gt;3)-[alpha-D-Man-(1-&gt;2)-alpha-D-Man-(1-&gt;6)]-alpha-D-Man-(1-&gt;6)]-beta-D-Man-(1-&gt;4)-beta-D-GlcNAc-(1-&gt;4)-alpha-D-GlcNAc-diphospho-di-trans,poly-cis-dolichol + a di-trans,poly-cis-dolichyl beta-D-glucosyl phosphate = a alpha-D-Glc-(1-&gt;2)-alpha-D-Glc-(1-&gt;3)-alpha-D-Glc-(1-&gt;3)-alpha-D-Man-(1-&gt;2)-alpha-D-Man-(1-&gt;2)-alpha-D-Man-(1-&gt;3)-[alpha-D-Man-(1-&gt;2)-alpha-D-Man-(1-&gt;3)-[alpha-D-Man-(1-&gt;2)-alpha-D-Man-(1-&gt;6)]-alpha-D-Man-(1-&gt;6)]-beta-D-Man-(1-&gt;4)-beta-D-GlcNAc-(1-&gt;4)-alpha-D-GlcNAc-diphospho-di-trans,poly-cis-dolichol + a di-trans,poly-cis-dolichyl phosphate + H(+)</text>
        <dbReference type="Rhea" id="RHEA:29543"/>
        <dbReference type="Rhea" id="RHEA-COMP:19498"/>
        <dbReference type="Rhea" id="RHEA-COMP:19502"/>
        <dbReference type="Rhea" id="RHEA-COMP:19512"/>
        <dbReference type="Rhea" id="RHEA-COMP:19522"/>
        <dbReference type="ChEBI" id="CHEBI:15378"/>
        <dbReference type="ChEBI" id="CHEBI:57525"/>
        <dbReference type="ChEBI" id="CHEBI:57683"/>
        <dbReference type="ChEBI" id="CHEBI:132522"/>
        <dbReference type="ChEBI" id="CHEBI:132523"/>
        <dbReference type="EC" id="2.4.1.256"/>
    </reaction>
    <physiologicalReaction direction="left-to-right" evidence="14">
        <dbReference type="Rhea" id="RHEA:29544"/>
    </physiologicalReaction>
</comment>
<feature type="transmembrane region" description="Helical" evidence="15">
    <location>
        <begin position="20"/>
        <end position="37"/>
    </location>
</feature>
<evidence type="ECO:0000256" key="4">
    <source>
        <dbReference type="ARBA" id="ARBA00011967"/>
    </source>
</evidence>
<keyword evidence="6" id="KW-0328">Glycosyltransferase</keyword>
<feature type="transmembrane region" description="Helical" evidence="15">
    <location>
        <begin position="192"/>
        <end position="209"/>
    </location>
</feature>
<evidence type="ECO:0000256" key="1">
    <source>
        <dbReference type="ARBA" id="ARBA00004477"/>
    </source>
</evidence>
<keyword evidence="10 15" id="KW-1133">Transmembrane helix</keyword>
<feature type="transmembrane region" description="Helical" evidence="15">
    <location>
        <begin position="441"/>
        <end position="466"/>
    </location>
</feature>
<keyword evidence="17" id="KW-1185">Reference proteome</keyword>
<evidence type="ECO:0000313" key="16">
    <source>
        <dbReference type="EMBL" id="KAL1302100.1"/>
    </source>
</evidence>
<keyword evidence="9" id="KW-0256">Endoplasmic reticulum</keyword>
<name>A0ABR3P7E6_9PEZI</name>
<feature type="transmembrane region" description="Helical" evidence="15">
    <location>
        <begin position="306"/>
        <end position="324"/>
    </location>
</feature>
<reference evidence="16 17" key="1">
    <citation type="submission" date="2024-07" db="EMBL/GenBank/DDBJ databases">
        <title>Draft sequence of the Neodothiora populina.</title>
        <authorList>
            <person name="Drown D.D."/>
            <person name="Schuette U.S."/>
            <person name="Buechlein A.B."/>
            <person name="Rusch D.R."/>
            <person name="Winton L.W."/>
            <person name="Adams G.A."/>
        </authorList>
    </citation>
    <scope>NUCLEOTIDE SEQUENCE [LARGE SCALE GENOMIC DNA]</scope>
    <source>
        <strain evidence="16 17">CPC 39397</strain>
    </source>
</reference>
<evidence type="ECO:0000256" key="5">
    <source>
        <dbReference type="ARBA" id="ARBA00018512"/>
    </source>
</evidence>
<evidence type="ECO:0000256" key="11">
    <source>
        <dbReference type="ARBA" id="ARBA00023136"/>
    </source>
</evidence>